<dbReference type="Pfam" id="PF09537">
    <property type="entry name" value="DUF2383"/>
    <property type="match status" value="1"/>
</dbReference>
<dbReference type="EMBL" id="CP095061">
    <property type="protein sequence ID" value="UOQ64267.1"/>
    <property type="molecule type" value="Genomic_DNA"/>
</dbReference>
<gene>
    <name evidence="3" type="ORF">MUN86_11715</name>
</gene>
<dbReference type="NCBIfam" id="TIGR02284">
    <property type="entry name" value="PA2169 family four-helix-bundle protein"/>
    <property type="match status" value="1"/>
</dbReference>
<accession>A0ABY4G0E2</accession>
<organism evidence="3 4">
    <name type="scientific">Hymenobacter volaticus</name>
    <dbReference type="NCBI Taxonomy" id="2932254"/>
    <lineage>
        <taxon>Bacteria</taxon>
        <taxon>Pseudomonadati</taxon>
        <taxon>Bacteroidota</taxon>
        <taxon>Cytophagia</taxon>
        <taxon>Cytophagales</taxon>
        <taxon>Hymenobacteraceae</taxon>
        <taxon>Hymenobacter</taxon>
    </lineage>
</organism>
<name>A0ABY4G0E2_9BACT</name>
<evidence type="ECO:0000313" key="3">
    <source>
        <dbReference type="EMBL" id="UOQ64267.1"/>
    </source>
</evidence>
<reference evidence="3" key="1">
    <citation type="submission" date="2022-04" db="EMBL/GenBank/DDBJ databases">
        <title>Hymenobacter sp. isolated from the air.</title>
        <authorList>
            <person name="Won M."/>
            <person name="Lee C.-M."/>
            <person name="Woen H.-Y."/>
            <person name="Kwon S.-W."/>
        </authorList>
    </citation>
    <scope>NUCLEOTIDE SEQUENCE</scope>
    <source>
        <strain evidence="3">5420S-77</strain>
    </source>
</reference>
<proteinExistence type="predicted"/>
<dbReference type="Gene3D" id="1.20.1260.10">
    <property type="match status" value="1"/>
</dbReference>
<keyword evidence="4" id="KW-1185">Reference proteome</keyword>
<dbReference type="CDD" id="cd00657">
    <property type="entry name" value="Ferritin_like"/>
    <property type="match status" value="1"/>
</dbReference>
<protein>
    <submittedName>
        <fullName evidence="3">PA2169 family four-helix-bundle protein</fullName>
    </submittedName>
</protein>
<dbReference type="InterPro" id="IPR019052">
    <property type="entry name" value="DUF2383"/>
</dbReference>
<evidence type="ECO:0000256" key="1">
    <source>
        <dbReference type="SAM" id="MobiDB-lite"/>
    </source>
</evidence>
<feature type="region of interest" description="Disordered" evidence="1">
    <location>
        <begin position="1"/>
        <end position="30"/>
    </location>
</feature>
<dbReference type="Proteomes" id="UP000830401">
    <property type="component" value="Chromosome"/>
</dbReference>
<feature type="domain" description="DUF2383" evidence="2">
    <location>
        <begin position="113"/>
        <end position="221"/>
    </location>
</feature>
<dbReference type="RefSeq" id="WP_245117924.1">
    <property type="nucleotide sequence ID" value="NZ_CP095061.1"/>
</dbReference>
<dbReference type="InterPro" id="IPR009078">
    <property type="entry name" value="Ferritin-like_SF"/>
</dbReference>
<sequence length="253" mass="27824">MKQPQQPNSSGAPDNTGADSTANDQAANSSLLDQVQPLVDKVQPLVDQAKQTFSKEGVTGLVDKLPPSVKQTGTKVATSFNKLTTTEKVLGGALVLIGVGLLARGGKSHNKQADTLHELLHFVNDRVEGYHKAAEESKDQQLRNYYQQLASQSQRFADELNNVLVRIDGQRESSTTLKGKLYRRLMEATAAVTGHDEKAILATNIHGEQWAIAAYEEALEDHSLTGSIRSIINNQYKKSQKTYQELKRLESQQ</sequence>
<evidence type="ECO:0000259" key="2">
    <source>
        <dbReference type="Pfam" id="PF09537"/>
    </source>
</evidence>
<evidence type="ECO:0000313" key="4">
    <source>
        <dbReference type="Proteomes" id="UP000830401"/>
    </source>
</evidence>
<dbReference type="InterPro" id="IPR011971">
    <property type="entry name" value="CHP02284"/>
</dbReference>
<dbReference type="SUPFAM" id="SSF47240">
    <property type="entry name" value="Ferritin-like"/>
    <property type="match status" value="1"/>
</dbReference>
<dbReference type="InterPro" id="IPR012347">
    <property type="entry name" value="Ferritin-like"/>
</dbReference>